<gene>
    <name evidence="1" type="ORF">LCGC14_0605960</name>
</gene>
<dbReference type="EMBL" id="LAZR01000989">
    <property type="protein sequence ID" value="KKN53084.1"/>
    <property type="molecule type" value="Genomic_DNA"/>
</dbReference>
<protein>
    <submittedName>
        <fullName evidence="1">Uncharacterized protein</fullName>
    </submittedName>
</protein>
<comment type="caution">
    <text evidence="1">The sequence shown here is derived from an EMBL/GenBank/DDBJ whole genome shotgun (WGS) entry which is preliminary data.</text>
</comment>
<proteinExistence type="predicted"/>
<organism evidence="1">
    <name type="scientific">marine sediment metagenome</name>
    <dbReference type="NCBI Taxonomy" id="412755"/>
    <lineage>
        <taxon>unclassified sequences</taxon>
        <taxon>metagenomes</taxon>
        <taxon>ecological metagenomes</taxon>
    </lineage>
</organism>
<reference evidence="1" key="1">
    <citation type="journal article" date="2015" name="Nature">
        <title>Complex archaea that bridge the gap between prokaryotes and eukaryotes.</title>
        <authorList>
            <person name="Spang A."/>
            <person name="Saw J.H."/>
            <person name="Jorgensen S.L."/>
            <person name="Zaremba-Niedzwiedzka K."/>
            <person name="Martijn J."/>
            <person name="Lind A.E."/>
            <person name="van Eijk R."/>
            <person name="Schleper C."/>
            <person name="Guy L."/>
            <person name="Ettema T.J."/>
        </authorList>
    </citation>
    <scope>NUCLEOTIDE SEQUENCE</scope>
</reference>
<evidence type="ECO:0000313" key="1">
    <source>
        <dbReference type="EMBL" id="KKN53084.1"/>
    </source>
</evidence>
<name>A0A0F9RDY1_9ZZZZ</name>
<dbReference type="AlphaFoldDB" id="A0A0F9RDY1"/>
<accession>A0A0F9RDY1</accession>
<sequence>MSFIADLVQKLTESGGEVAPATTPTFTGDGKDNLDVSVADSSTDYLVNFALDVSLIQAIIIVSDKDVTMETNDGTTPADTINLLANNPYIWYTGSYFTNLLTTDITGLYFTNSSGGVANVKLLVIKDTTPA</sequence>